<dbReference type="PANTHER" id="PTHR24321">
    <property type="entry name" value="DEHYDROGENASES, SHORT CHAIN"/>
    <property type="match status" value="1"/>
</dbReference>
<gene>
    <name evidence="3" type="ORF">ACFSCV_16240</name>
</gene>
<dbReference type="InterPro" id="IPR002347">
    <property type="entry name" value="SDR_fam"/>
</dbReference>
<accession>A0ABW4K9S4</accession>
<evidence type="ECO:0000256" key="1">
    <source>
        <dbReference type="ARBA" id="ARBA00006484"/>
    </source>
</evidence>
<sequence length="264" mass="27283">MTSASPPAGRLAGRVAVVTGAASGIGRAIAQAYAAEGARVVIADVTETVIEGGAPTAATIAAEGGHALFVATDVASPKAVETLMAETVARFGRIDVLVNNACVRHQRPLLELDLAAWNRLLAVNLTGAFLCCQSAVRRMVEQEPCGEARGRIVNLSSQHGMIAAPGDLGYGVTKAAVDYMTKQIAADYAAQGIVCNAVAPGKIVTGQGGHLQADHVLDRARRRTPWPRLGRVEDVAKAALFLASDEASFVTGATLMVDGGWMAA</sequence>
<organism evidence="3 4">
    <name type="scientific">Methylopila henanensis</name>
    <dbReference type="NCBI Taxonomy" id="873516"/>
    <lineage>
        <taxon>Bacteria</taxon>
        <taxon>Pseudomonadati</taxon>
        <taxon>Pseudomonadota</taxon>
        <taxon>Alphaproteobacteria</taxon>
        <taxon>Hyphomicrobiales</taxon>
        <taxon>Methylopilaceae</taxon>
        <taxon>Methylopila</taxon>
    </lineage>
</organism>
<dbReference type="SUPFAM" id="SSF51735">
    <property type="entry name" value="NAD(P)-binding Rossmann-fold domains"/>
    <property type="match status" value="1"/>
</dbReference>
<dbReference type="PANTHER" id="PTHR24321:SF8">
    <property type="entry name" value="ESTRADIOL 17-BETA-DEHYDROGENASE 8-RELATED"/>
    <property type="match status" value="1"/>
</dbReference>
<dbReference type="Pfam" id="PF13561">
    <property type="entry name" value="adh_short_C2"/>
    <property type="match status" value="1"/>
</dbReference>
<dbReference type="GO" id="GO:0016491">
    <property type="term" value="F:oxidoreductase activity"/>
    <property type="evidence" value="ECO:0007669"/>
    <property type="project" value="UniProtKB-KW"/>
</dbReference>
<dbReference type="InterPro" id="IPR020904">
    <property type="entry name" value="Sc_DH/Rdtase_CS"/>
</dbReference>
<proteinExistence type="inferred from homology"/>
<dbReference type="RefSeq" id="WP_378800604.1">
    <property type="nucleotide sequence ID" value="NZ_JBHUER010000010.1"/>
</dbReference>
<comment type="similarity">
    <text evidence="1">Belongs to the short-chain dehydrogenases/reductases (SDR) family.</text>
</comment>
<dbReference type="PRINTS" id="PR00080">
    <property type="entry name" value="SDRFAMILY"/>
</dbReference>
<dbReference type="Proteomes" id="UP001597308">
    <property type="component" value="Unassembled WGS sequence"/>
</dbReference>
<protein>
    <submittedName>
        <fullName evidence="3">SDR family NAD(P)-dependent oxidoreductase</fullName>
        <ecNumber evidence="3">1.1.1.-</ecNumber>
    </submittedName>
</protein>
<evidence type="ECO:0000313" key="4">
    <source>
        <dbReference type="Proteomes" id="UP001597308"/>
    </source>
</evidence>
<dbReference type="PROSITE" id="PS00061">
    <property type="entry name" value="ADH_SHORT"/>
    <property type="match status" value="1"/>
</dbReference>
<evidence type="ECO:0000256" key="2">
    <source>
        <dbReference type="ARBA" id="ARBA00023002"/>
    </source>
</evidence>
<dbReference type="InterPro" id="IPR036291">
    <property type="entry name" value="NAD(P)-bd_dom_sf"/>
</dbReference>
<reference evidence="4" key="1">
    <citation type="journal article" date="2019" name="Int. J. Syst. Evol. Microbiol.">
        <title>The Global Catalogue of Microorganisms (GCM) 10K type strain sequencing project: providing services to taxonomists for standard genome sequencing and annotation.</title>
        <authorList>
            <consortium name="The Broad Institute Genomics Platform"/>
            <consortium name="The Broad Institute Genome Sequencing Center for Infectious Disease"/>
            <person name="Wu L."/>
            <person name="Ma J."/>
        </authorList>
    </citation>
    <scope>NUCLEOTIDE SEQUENCE [LARGE SCALE GENOMIC DNA]</scope>
    <source>
        <strain evidence="4">KCTC 23707</strain>
    </source>
</reference>
<dbReference type="NCBIfam" id="NF005559">
    <property type="entry name" value="PRK07231.1"/>
    <property type="match status" value="1"/>
</dbReference>
<keyword evidence="2 3" id="KW-0560">Oxidoreductase</keyword>
<dbReference type="CDD" id="cd05233">
    <property type="entry name" value="SDR_c"/>
    <property type="match status" value="1"/>
</dbReference>
<name>A0ABW4K9S4_9HYPH</name>
<dbReference type="PRINTS" id="PR00081">
    <property type="entry name" value="GDHRDH"/>
</dbReference>
<dbReference type="Gene3D" id="3.40.50.720">
    <property type="entry name" value="NAD(P)-binding Rossmann-like Domain"/>
    <property type="match status" value="1"/>
</dbReference>
<keyword evidence="4" id="KW-1185">Reference proteome</keyword>
<comment type="caution">
    <text evidence="3">The sequence shown here is derived from an EMBL/GenBank/DDBJ whole genome shotgun (WGS) entry which is preliminary data.</text>
</comment>
<dbReference type="EC" id="1.1.1.-" evidence="3"/>
<dbReference type="EMBL" id="JBHUER010000010">
    <property type="protein sequence ID" value="MFD1704557.1"/>
    <property type="molecule type" value="Genomic_DNA"/>
</dbReference>
<evidence type="ECO:0000313" key="3">
    <source>
        <dbReference type="EMBL" id="MFD1704557.1"/>
    </source>
</evidence>